<evidence type="ECO:0000313" key="2">
    <source>
        <dbReference type="Proteomes" id="UP000183561"/>
    </source>
</evidence>
<sequence length="46" mass="4680">MTNPMPGNSDRSGATAVTAESSAFMLSINSVSGVQIRLARGLIEAA</sequence>
<organism evidence="1 2">
    <name type="scientific">Rhodococcus koreensis</name>
    <dbReference type="NCBI Taxonomy" id="99653"/>
    <lineage>
        <taxon>Bacteria</taxon>
        <taxon>Bacillati</taxon>
        <taxon>Actinomycetota</taxon>
        <taxon>Actinomycetes</taxon>
        <taxon>Mycobacteriales</taxon>
        <taxon>Nocardiaceae</taxon>
        <taxon>Rhodococcus</taxon>
    </lineage>
</organism>
<protein>
    <submittedName>
        <fullName evidence="1">Uncharacterized protein</fullName>
    </submittedName>
</protein>
<reference evidence="2" key="1">
    <citation type="submission" date="2016-10" db="EMBL/GenBank/DDBJ databases">
        <authorList>
            <person name="Varghese N."/>
            <person name="Submissions S."/>
        </authorList>
    </citation>
    <scope>NUCLEOTIDE SEQUENCE [LARGE SCALE GENOMIC DNA]</scope>
    <source>
        <strain evidence="2">DSM 44498</strain>
    </source>
</reference>
<name>A0A1H4XJR3_9NOCA</name>
<gene>
    <name evidence="1" type="ORF">SAMN04490239_6624</name>
</gene>
<dbReference type="Proteomes" id="UP000183561">
    <property type="component" value="Unassembled WGS sequence"/>
</dbReference>
<evidence type="ECO:0000313" key="1">
    <source>
        <dbReference type="EMBL" id="SED05863.1"/>
    </source>
</evidence>
<keyword evidence="2" id="KW-1185">Reference proteome</keyword>
<dbReference type="AlphaFoldDB" id="A0A1H4XJR3"/>
<proteinExistence type="predicted"/>
<accession>A0A1H4XJR3</accession>
<dbReference type="EMBL" id="FNSV01000005">
    <property type="protein sequence ID" value="SED05863.1"/>
    <property type="molecule type" value="Genomic_DNA"/>
</dbReference>